<accession>A0ACB7Z849</accession>
<gene>
    <name evidence="1" type="ORF">Vadar_034664</name>
</gene>
<organism evidence="1 2">
    <name type="scientific">Vaccinium darrowii</name>
    <dbReference type="NCBI Taxonomy" id="229202"/>
    <lineage>
        <taxon>Eukaryota</taxon>
        <taxon>Viridiplantae</taxon>
        <taxon>Streptophyta</taxon>
        <taxon>Embryophyta</taxon>
        <taxon>Tracheophyta</taxon>
        <taxon>Spermatophyta</taxon>
        <taxon>Magnoliopsida</taxon>
        <taxon>eudicotyledons</taxon>
        <taxon>Gunneridae</taxon>
        <taxon>Pentapetalae</taxon>
        <taxon>asterids</taxon>
        <taxon>Ericales</taxon>
        <taxon>Ericaceae</taxon>
        <taxon>Vaccinioideae</taxon>
        <taxon>Vaccinieae</taxon>
        <taxon>Vaccinium</taxon>
    </lineage>
</organism>
<name>A0ACB7Z849_9ERIC</name>
<dbReference type="EMBL" id="CM037154">
    <property type="protein sequence ID" value="KAH7862088.1"/>
    <property type="molecule type" value="Genomic_DNA"/>
</dbReference>
<keyword evidence="2" id="KW-1185">Reference proteome</keyword>
<proteinExistence type="predicted"/>
<reference evidence="1 2" key="1">
    <citation type="journal article" date="2021" name="Hortic Res">
        <title>High-quality reference genome and annotation aids understanding of berry development for evergreen blueberry (Vaccinium darrowii).</title>
        <authorList>
            <person name="Yu J."/>
            <person name="Hulse-Kemp A.M."/>
            <person name="Babiker E."/>
            <person name="Staton M."/>
        </authorList>
    </citation>
    <scope>NUCLEOTIDE SEQUENCE [LARGE SCALE GENOMIC DNA]</scope>
    <source>
        <strain evidence="2">cv. NJ 8807/NJ 8810</strain>
        <tissue evidence="1">Young leaf</tissue>
    </source>
</reference>
<evidence type="ECO:0000313" key="1">
    <source>
        <dbReference type="EMBL" id="KAH7862088.1"/>
    </source>
</evidence>
<sequence length="223" mass="25034">MSGNKGRPCKFKEALMKTIQHKRNALTEARNANNHRRWVHGSAVNLEKKAAAVWRVLVHLRLVSEEEASRKTYSASIGQDEASRKTYSVSIGHFDSFGALIYEESSNKIEGDRFVDGKVVSSVSPGCEVPAIREEHWAKPSHQQSDLLPQGRPKGVTPKYSLKPLVPRLFEFLGVEVKMANDCIGEEVGKMVAALQDGSSVLLQENVMFLRRKRRTILHLQRS</sequence>
<dbReference type="Proteomes" id="UP000828048">
    <property type="component" value="Chromosome 4"/>
</dbReference>
<evidence type="ECO:0000313" key="2">
    <source>
        <dbReference type="Proteomes" id="UP000828048"/>
    </source>
</evidence>
<protein>
    <submittedName>
        <fullName evidence="1">Uncharacterized protein</fullName>
    </submittedName>
</protein>
<comment type="caution">
    <text evidence="1">The sequence shown here is derived from an EMBL/GenBank/DDBJ whole genome shotgun (WGS) entry which is preliminary data.</text>
</comment>